<gene>
    <name evidence="1" type="ORF">LTS18_005405</name>
</gene>
<sequence>MVQIPMRDAEPMYMLYTSINPGAPLGGSVGQYVPGHFNGTHFTPVDRAARIADFAKDNYAAQFFYGIPGNQDQISIAWASNWQYTGDIPTATEGWRSIMSAPRRNYLANVTDRLPYQLISEPCDILPIVERELTFNDFIGNSSAFADYSSVEWGALYFEANISSTISTTIAGSFTFTISSSVSGESIRGGISVGGDTWLDRSNTEEFQNRFFTDKFSATGIYDNNGTWAVSGIVDRTVLELFVQGGEQSATMLFFPTSPLDTISISARDVHPNATASVGIGALRSGWAAQENTNGTVEGNFTSMASMVWQSGHMALL</sequence>
<keyword evidence="2" id="KW-1185">Reference proteome</keyword>
<dbReference type="Proteomes" id="UP001186974">
    <property type="component" value="Unassembled WGS sequence"/>
</dbReference>
<comment type="caution">
    <text evidence="1">The sequence shown here is derived from an EMBL/GenBank/DDBJ whole genome shotgun (WGS) entry which is preliminary data.</text>
</comment>
<protein>
    <submittedName>
        <fullName evidence="1">Uncharacterized protein</fullName>
    </submittedName>
</protein>
<reference evidence="1" key="1">
    <citation type="submission" date="2024-09" db="EMBL/GenBank/DDBJ databases">
        <title>Black Yeasts Isolated from many extreme environments.</title>
        <authorList>
            <person name="Coleine C."/>
            <person name="Stajich J.E."/>
            <person name="Selbmann L."/>
        </authorList>
    </citation>
    <scope>NUCLEOTIDE SEQUENCE</scope>
    <source>
        <strain evidence="1">CCFEE 5737</strain>
    </source>
</reference>
<evidence type="ECO:0000313" key="2">
    <source>
        <dbReference type="Proteomes" id="UP001186974"/>
    </source>
</evidence>
<name>A0ACC3D4S5_9PEZI</name>
<evidence type="ECO:0000313" key="1">
    <source>
        <dbReference type="EMBL" id="KAK3061798.1"/>
    </source>
</evidence>
<accession>A0ACC3D4S5</accession>
<proteinExistence type="predicted"/>
<organism evidence="1 2">
    <name type="scientific">Coniosporium uncinatum</name>
    <dbReference type="NCBI Taxonomy" id="93489"/>
    <lineage>
        <taxon>Eukaryota</taxon>
        <taxon>Fungi</taxon>
        <taxon>Dikarya</taxon>
        <taxon>Ascomycota</taxon>
        <taxon>Pezizomycotina</taxon>
        <taxon>Dothideomycetes</taxon>
        <taxon>Dothideomycetes incertae sedis</taxon>
        <taxon>Coniosporium</taxon>
    </lineage>
</organism>
<dbReference type="EMBL" id="JAWDJW010007616">
    <property type="protein sequence ID" value="KAK3061798.1"/>
    <property type="molecule type" value="Genomic_DNA"/>
</dbReference>